<reference evidence="2" key="1">
    <citation type="journal article" date="2019" name="Int. J. Syst. Evol. Microbiol.">
        <title>The Global Catalogue of Microorganisms (GCM) 10K type strain sequencing project: providing services to taxonomists for standard genome sequencing and annotation.</title>
        <authorList>
            <consortium name="The Broad Institute Genomics Platform"/>
            <consortium name="The Broad Institute Genome Sequencing Center for Infectious Disease"/>
            <person name="Wu L."/>
            <person name="Ma J."/>
        </authorList>
    </citation>
    <scope>NUCLEOTIDE SEQUENCE [LARGE SCALE GENOMIC DNA]</scope>
    <source>
        <strain evidence="2">CGMCC 1.16226</strain>
    </source>
</reference>
<proteinExistence type="predicted"/>
<dbReference type="RefSeq" id="WP_379018517.1">
    <property type="nucleotide sequence ID" value="NZ_JBHUGY010000019.1"/>
</dbReference>
<evidence type="ECO:0000313" key="1">
    <source>
        <dbReference type="EMBL" id="MFD2053650.1"/>
    </source>
</evidence>
<gene>
    <name evidence="1" type="ORF">ACFSQT_11285</name>
</gene>
<dbReference type="EMBL" id="JBHUGY010000019">
    <property type="protein sequence ID" value="MFD2053650.1"/>
    <property type="molecule type" value="Genomic_DNA"/>
</dbReference>
<keyword evidence="2" id="KW-1185">Reference proteome</keyword>
<evidence type="ECO:0000313" key="2">
    <source>
        <dbReference type="Proteomes" id="UP001597349"/>
    </source>
</evidence>
<evidence type="ECO:0008006" key="3">
    <source>
        <dbReference type="Google" id="ProtNLM"/>
    </source>
</evidence>
<organism evidence="1 2">
    <name type="scientific">Mesorhizobium calcicola</name>
    <dbReference type="NCBI Taxonomy" id="1300310"/>
    <lineage>
        <taxon>Bacteria</taxon>
        <taxon>Pseudomonadati</taxon>
        <taxon>Pseudomonadota</taxon>
        <taxon>Alphaproteobacteria</taxon>
        <taxon>Hyphomicrobiales</taxon>
        <taxon>Phyllobacteriaceae</taxon>
        <taxon>Mesorhizobium</taxon>
    </lineage>
</organism>
<name>A0ABW4WB41_9HYPH</name>
<sequence length="203" mass="22497">MTAQPEIETDQLASVRADAARLHFRPRGTVRCIGAPLFRNQAARDLGCLLDVDPTVVEWSCLPLVLHRQRDSHVPDFLVVREEGTSIVDAVSESCRLEPWVEDAAAEAGYRYGVQSTVIAGHRLANSMDLLRYARWHCPLGDRVHVLAALDEHGSLTIAECLTAFHETVPIAGLSSLVLRRFVEIDLDEARIGPETAVRRIRG</sequence>
<comment type="caution">
    <text evidence="1">The sequence shown here is derived from an EMBL/GenBank/DDBJ whole genome shotgun (WGS) entry which is preliminary data.</text>
</comment>
<protein>
    <recommendedName>
        <fullName evidence="3">TnsA endonuclease N-terminal domain-containing protein</fullName>
    </recommendedName>
</protein>
<accession>A0ABW4WB41</accession>
<dbReference type="Proteomes" id="UP001597349">
    <property type="component" value="Unassembled WGS sequence"/>
</dbReference>